<dbReference type="InParanoid" id="C8XHU2"/>
<keyword evidence="2" id="KW-0812">Transmembrane</keyword>
<feature type="domain" description="ABM" evidence="3">
    <location>
        <begin position="21"/>
        <end position="94"/>
    </location>
</feature>
<dbReference type="eggNOG" id="COG3224">
    <property type="taxonomic scope" value="Bacteria"/>
</dbReference>
<sequence length="223" mass="24520">MAGRPGSRDRDPAVPPGPEPVTVTVARGVAAGREDDFERWSDQLTALATRYPGFLGAGMLRPSRVGDPWHVVFRFDSAAHLAAWETSPERARWLAEGEHLVESTAVQRVSGLETWFSLPGRTAPAPPKWKMFLVSATVFYLLNLTLSLVYGWSLDSWPLPLHIVLISVPVTAIATWVVMPRAARLLARWLFAAPTAPTPTRTPRPGAATSSRADHLRRRGTSR</sequence>
<evidence type="ECO:0000259" key="3">
    <source>
        <dbReference type="Pfam" id="PF03992"/>
    </source>
</evidence>
<proteinExistence type="predicted"/>
<keyword evidence="2" id="KW-1133">Transmembrane helix</keyword>
<reference evidence="4 5" key="2">
    <citation type="journal article" date="2010" name="Stand. Genomic Sci.">
        <title>Complete genome sequence of Nakamurella multipartita type strain (Y-104).</title>
        <authorList>
            <person name="Tice H."/>
            <person name="Mayilraj S."/>
            <person name="Sims D."/>
            <person name="Lapidus A."/>
            <person name="Nolan M."/>
            <person name="Lucas S."/>
            <person name="Glavina Del Rio T."/>
            <person name="Copeland A."/>
            <person name="Cheng J.F."/>
            <person name="Meincke L."/>
            <person name="Bruce D."/>
            <person name="Goodwin L."/>
            <person name="Pitluck S."/>
            <person name="Ivanova N."/>
            <person name="Mavromatis K."/>
            <person name="Ovchinnikova G."/>
            <person name="Pati A."/>
            <person name="Chen A."/>
            <person name="Palaniappan K."/>
            <person name="Land M."/>
            <person name="Hauser L."/>
            <person name="Chang Y.J."/>
            <person name="Jeffries C.D."/>
            <person name="Detter J.C."/>
            <person name="Brettin T."/>
            <person name="Rohde M."/>
            <person name="Goker M."/>
            <person name="Bristow J."/>
            <person name="Eisen J.A."/>
            <person name="Markowitz V."/>
            <person name="Hugenholtz P."/>
            <person name="Kyrpides N.C."/>
            <person name="Klenk H.P."/>
            <person name="Chen F."/>
        </authorList>
    </citation>
    <scope>NUCLEOTIDE SEQUENCE [LARGE SCALE GENOMIC DNA]</scope>
    <source>
        <strain evidence="5">ATCC 700099 / DSM 44233 / CIP 104796 / JCM 9543 / NBRC 105858 / Y-104</strain>
    </source>
</reference>
<dbReference type="Proteomes" id="UP000002218">
    <property type="component" value="Chromosome"/>
</dbReference>
<dbReference type="PANTHER" id="PTHR40057:SF1">
    <property type="entry name" value="SLR1162 PROTEIN"/>
    <property type="match status" value="1"/>
</dbReference>
<evidence type="ECO:0000256" key="2">
    <source>
        <dbReference type="SAM" id="Phobius"/>
    </source>
</evidence>
<dbReference type="GO" id="GO:0004497">
    <property type="term" value="F:monooxygenase activity"/>
    <property type="evidence" value="ECO:0007669"/>
    <property type="project" value="UniProtKB-KW"/>
</dbReference>
<name>C8XHU2_NAKMY</name>
<protein>
    <submittedName>
        <fullName evidence="4">Antibiotic biosynthesis monooxygenase</fullName>
    </submittedName>
</protein>
<dbReference type="HOGENOM" id="CLU_075307_2_0_11"/>
<evidence type="ECO:0000256" key="1">
    <source>
        <dbReference type="SAM" id="MobiDB-lite"/>
    </source>
</evidence>
<feature type="region of interest" description="Disordered" evidence="1">
    <location>
        <begin position="197"/>
        <end position="223"/>
    </location>
</feature>
<feature type="region of interest" description="Disordered" evidence="1">
    <location>
        <begin position="1"/>
        <end position="23"/>
    </location>
</feature>
<accession>C8XHU2</accession>
<reference evidence="5" key="1">
    <citation type="submission" date="2009-09" db="EMBL/GenBank/DDBJ databases">
        <title>The complete genome of Nakamurella multipartita DSM 44233.</title>
        <authorList>
            <consortium name="US DOE Joint Genome Institute (JGI-PGF)"/>
            <person name="Lucas S."/>
            <person name="Copeland A."/>
            <person name="Lapidus A."/>
            <person name="Glavina del Rio T."/>
            <person name="Dalin E."/>
            <person name="Tice H."/>
            <person name="Bruce D."/>
            <person name="Goodwin L."/>
            <person name="Pitluck S."/>
            <person name="Kyrpides N."/>
            <person name="Mavromatis K."/>
            <person name="Ivanova N."/>
            <person name="Ovchinnikova G."/>
            <person name="Sims D."/>
            <person name="Meincke L."/>
            <person name="Brettin T."/>
            <person name="Detter J.C."/>
            <person name="Han C."/>
            <person name="Larimer F."/>
            <person name="Land M."/>
            <person name="Hauser L."/>
            <person name="Markowitz V."/>
            <person name="Cheng J.-F."/>
            <person name="Hugenholtz P."/>
            <person name="Woyke T."/>
            <person name="Wu D."/>
            <person name="Klenk H.-P."/>
            <person name="Eisen J.A."/>
        </authorList>
    </citation>
    <scope>NUCLEOTIDE SEQUENCE [LARGE SCALE GENOMIC DNA]</scope>
    <source>
        <strain evidence="5">ATCC 700099 / DSM 44233 / CIP 104796 / JCM 9543 / NBRC 105858 / Y-104</strain>
    </source>
</reference>
<keyword evidence="4" id="KW-0560">Oxidoreductase</keyword>
<keyword evidence="4" id="KW-0503">Monooxygenase</keyword>
<feature type="transmembrane region" description="Helical" evidence="2">
    <location>
        <begin position="131"/>
        <end position="153"/>
    </location>
</feature>
<dbReference type="AlphaFoldDB" id="C8XHU2"/>
<evidence type="ECO:0000313" key="4">
    <source>
        <dbReference type="EMBL" id="ACV80395.1"/>
    </source>
</evidence>
<dbReference type="STRING" id="479431.Namu_4106"/>
<dbReference type="Pfam" id="PF03992">
    <property type="entry name" value="ABM"/>
    <property type="match status" value="1"/>
</dbReference>
<feature type="transmembrane region" description="Helical" evidence="2">
    <location>
        <begin position="159"/>
        <end position="179"/>
    </location>
</feature>
<organism evidence="4 5">
    <name type="scientific">Nakamurella multipartita (strain ATCC 700099 / DSM 44233 / CIP 104796 / JCM 9543 / NBRC 105858 / Y-104)</name>
    <name type="common">Microsphaera multipartita</name>
    <dbReference type="NCBI Taxonomy" id="479431"/>
    <lineage>
        <taxon>Bacteria</taxon>
        <taxon>Bacillati</taxon>
        <taxon>Actinomycetota</taxon>
        <taxon>Actinomycetes</taxon>
        <taxon>Nakamurellales</taxon>
        <taxon>Nakamurellaceae</taxon>
        <taxon>Nakamurella</taxon>
    </lineage>
</organism>
<gene>
    <name evidence="4" type="ordered locus">Namu_4106</name>
</gene>
<dbReference type="InterPro" id="IPR011008">
    <property type="entry name" value="Dimeric_a/b-barrel"/>
</dbReference>
<keyword evidence="5" id="KW-1185">Reference proteome</keyword>
<dbReference type="InterPro" id="IPR038762">
    <property type="entry name" value="ABM_predict"/>
</dbReference>
<keyword evidence="2" id="KW-0472">Membrane</keyword>
<dbReference type="InterPro" id="IPR007138">
    <property type="entry name" value="ABM_dom"/>
</dbReference>
<dbReference type="EMBL" id="CP001737">
    <property type="protein sequence ID" value="ACV80395.1"/>
    <property type="molecule type" value="Genomic_DNA"/>
</dbReference>
<dbReference type="PANTHER" id="PTHR40057">
    <property type="entry name" value="SLR1162 PROTEIN"/>
    <property type="match status" value="1"/>
</dbReference>
<dbReference type="Gene3D" id="3.30.70.100">
    <property type="match status" value="1"/>
</dbReference>
<feature type="compositionally biased region" description="Basic and acidic residues" evidence="1">
    <location>
        <begin position="1"/>
        <end position="12"/>
    </location>
</feature>
<dbReference type="SUPFAM" id="SSF54909">
    <property type="entry name" value="Dimeric alpha+beta barrel"/>
    <property type="match status" value="1"/>
</dbReference>
<evidence type="ECO:0000313" key="5">
    <source>
        <dbReference type="Proteomes" id="UP000002218"/>
    </source>
</evidence>
<dbReference type="KEGG" id="nml:Namu_4106"/>